<accession>A0ABV6RBJ8</accession>
<dbReference type="EMBL" id="JBHLSV010000010">
    <property type="protein sequence ID" value="MFC0674355.1"/>
    <property type="molecule type" value="Genomic_DNA"/>
</dbReference>
<evidence type="ECO:0000313" key="3">
    <source>
        <dbReference type="Proteomes" id="UP001589793"/>
    </source>
</evidence>
<dbReference type="RefSeq" id="WP_376980360.1">
    <property type="nucleotide sequence ID" value="NZ_JBHLSV010000010.1"/>
</dbReference>
<proteinExistence type="predicted"/>
<name>A0ABV6RBJ8_9MICO</name>
<comment type="caution">
    <text evidence="2">The sequence shown here is derived from an EMBL/GenBank/DDBJ whole genome shotgun (WGS) entry which is preliminary data.</text>
</comment>
<protein>
    <recommendedName>
        <fullName evidence="4">Recombinase A</fullName>
    </recommendedName>
</protein>
<gene>
    <name evidence="2" type="ORF">ACFFF6_10360</name>
</gene>
<evidence type="ECO:0000256" key="1">
    <source>
        <dbReference type="SAM" id="MobiDB-lite"/>
    </source>
</evidence>
<evidence type="ECO:0008006" key="4">
    <source>
        <dbReference type="Google" id="ProtNLM"/>
    </source>
</evidence>
<feature type="region of interest" description="Disordered" evidence="1">
    <location>
        <begin position="37"/>
        <end position="75"/>
    </location>
</feature>
<evidence type="ECO:0000313" key="2">
    <source>
        <dbReference type="EMBL" id="MFC0674355.1"/>
    </source>
</evidence>
<sequence length="290" mass="30365">MSTAMQAPQRRGQGARLAHAQAVLGAAERATARWGGRIDRTALRRPVPPSPARALTAPQEAPDEQLPARDDSGHLPVPAALAPLVPYGMLRAGSSLAVGGAARSSLLLALAAAAMGEDSWCAIVGMPDAGLRSLLDAGADPDRLAFIPTGRPEEMPQLPQVLSALVDGTGVVVLGPDLHLAPVLWRTLASRARTRDTLVLAADPPGRADLRLQSAEARWQGLGRGSGRLRRRLLRVSAAGRGIAGRREIEVLLPDVQGLLRPASTTTAAPPLLRSVRAPHVVAPPLRRAV</sequence>
<organism evidence="2 3">
    <name type="scientific">Brachybacterium hainanense</name>
    <dbReference type="NCBI Taxonomy" id="1541174"/>
    <lineage>
        <taxon>Bacteria</taxon>
        <taxon>Bacillati</taxon>
        <taxon>Actinomycetota</taxon>
        <taxon>Actinomycetes</taxon>
        <taxon>Micrococcales</taxon>
        <taxon>Dermabacteraceae</taxon>
        <taxon>Brachybacterium</taxon>
    </lineage>
</organism>
<dbReference type="Proteomes" id="UP001589793">
    <property type="component" value="Unassembled WGS sequence"/>
</dbReference>
<reference evidence="2 3" key="1">
    <citation type="submission" date="2024-09" db="EMBL/GenBank/DDBJ databases">
        <authorList>
            <person name="Sun Q."/>
            <person name="Mori K."/>
        </authorList>
    </citation>
    <scope>NUCLEOTIDE SEQUENCE [LARGE SCALE GENOMIC DNA]</scope>
    <source>
        <strain evidence="2 3">CICC 10874</strain>
    </source>
</reference>
<keyword evidence="3" id="KW-1185">Reference proteome</keyword>